<sequence>MRSLSFFSMLLGIGLIQACTMSAVPSKYQGHWAGDQESCSVSSSADSMTLASDRVLFTESSGQLMSSSQSDGNLHLIFNMQGEGETWRSEEVYSLNSGGQVLVRYTKNSTFKYFRCN</sequence>
<gene>
    <name evidence="2" type="ORF">MO867_17355</name>
</gene>
<dbReference type="EMBL" id="JALBWM010000104">
    <property type="protein sequence ID" value="MCO1336101.1"/>
    <property type="molecule type" value="Genomic_DNA"/>
</dbReference>
<evidence type="ECO:0008006" key="4">
    <source>
        <dbReference type="Google" id="ProtNLM"/>
    </source>
</evidence>
<keyword evidence="1" id="KW-0732">Signal</keyword>
<dbReference type="RefSeq" id="WP_252471489.1">
    <property type="nucleotide sequence ID" value="NZ_JALBWM010000104.1"/>
</dbReference>
<evidence type="ECO:0000313" key="2">
    <source>
        <dbReference type="EMBL" id="MCO1336101.1"/>
    </source>
</evidence>
<reference evidence="2" key="1">
    <citation type="journal article" date="2022" name="Arch. Microbiol.">
        <title>Microbulbifer okhotskensis sp. nov., isolated from a deep bottom sediment of the Okhotsk Sea.</title>
        <authorList>
            <person name="Romanenko L."/>
            <person name="Kurilenko V."/>
            <person name="Otstavnykh N."/>
            <person name="Velansky P."/>
            <person name="Isaeva M."/>
            <person name="Mikhailov V."/>
        </authorList>
    </citation>
    <scope>NUCLEOTIDE SEQUENCE</scope>
    <source>
        <strain evidence="2">OS29</strain>
    </source>
</reference>
<comment type="caution">
    <text evidence="2">The sequence shown here is derived from an EMBL/GenBank/DDBJ whole genome shotgun (WGS) entry which is preliminary data.</text>
</comment>
<feature type="signal peptide" evidence="1">
    <location>
        <begin position="1"/>
        <end position="18"/>
    </location>
</feature>
<dbReference type="Proteomes" id="UP001139028">
    <property type="component" value="Unassembled WGS sequence"/>
</dbReference>
<evidence type="ECO:0000313" key="3">
    <source>
        <dbReference type="Proteomes" id="UP001139028"/>
    </source>
</evidence>
<accession>A0A9X2EQP8</accession>
<dbReference type="AlphaFoldDB" id="A0A9X2EQP8"/>
<name>A0A9X2EQP8_9GAMM</name>
<dbReference type="PROSITE" id="PS51257">
    <property type="entry name" value="PROKAR_LIPOPROTEIN"/>
    <property type="match status" value="1"/>
</dbReference>
<proteinExistence type="predicted"/>
<evidence type="ECO:0000256" key="1">
    <source>
        <dbReference type="SAM" id="SignalP"/>
    </source>
</evidence>
<organism evidence="2 3">
    <name type="scientific">Microbulbifer okhotskensis</name>
    <dbReference type="NCBI Taxonomy" id="2926617"/>
    <lineage>
        <taxon>Bacteria</taxon>
        <taxon>Pseudomonadati</taxon>
        <taxon>Pseudomonadota</taxon>
        <taxon>Gammaproteobacteria</taxon>
        <taxon>Cellvibrionales</taxon>
        <taxon>Microbulbiferaceae</taxon>
        <taxon>Microbulbifer</taxon>
    </lineage>
</organism>
<keyword evidence="3" id="KW-1185">Reference proteome</keyword>
<feature type="chain" id="PRO_5040940207" description="Membrane-bound lysozyme-inhibitor of c-type lysozyme" evidence="1">
    <location>
        <begin position="19"/>
        <end position="117"/>
    </location>
</feature>
<protein>
    <recommendedName>
        <fullName evidence="4">Membrane-bound lysozyme-inhibitor of c-type lysozyme</fullName>
    </recommendedName>
</protein>